<dbReference type="GO" id="GO:0008270">
    <property type="term" value="F:zinc ion binding"/>
    <property type="evidence" value="ECO:0007669"/>
    <property type="project" value="UniProtKB-KW"/>
</dbReference>
<dbReference type="PROSITE" id="PS00028">
    <property type="entry name" value="ZINC_FINGER_C2H2_1"/>
    <property type="match status" value="3"/>
</dbReference>
<sequence length="666" mass="77059">MSIDKMSDDIDIEEHDVMASVAEKDVFVDLSIVKQEVLDIEYEDLSSGAHRRHPPSPQLTATCSVEVHNADSTTDDLPEPLPALESPVTVSSSDNIQTTTTNQDIDDYEKLKEEAKSNITKVILEDWSFYISQCKSYCEHCKILFPTENALAAHNMLSHSYLVAVEENNTIPSSIQTPTLVSDCTDANGTNLEIVPKELVVNTINLICPFCSSYFKFLQSYNRHIKVKHPEKIVALSPDKSFKPELVQEKMGKDVGSYRGSSEYASGKIIRLRNGYRCESYDDLVRHCQIRQLDMAISTMLCDVCDLNFDELCYNNHMRRHVKADISRSDFKIISFSETEFFKPNWLSLFYIKDGVANMRILQDMVKASIYKRVKYLRLHLHKNGRPDCVLYECALCHTIVNKDFVFPHTLKYMDGSCRQQIGFKCKLCNFKCIGVLSLKRHQTEFDHNEKNYRIVRFNYPEDRHYNMELIKLYKINNKSKVEMYDNFPNLNEMKMATSQEGSSIDYSDIYEKSAHLDEKKSDAIKFTNKRTYKMYQCRTCNMVINTKSNCFRHTRVTCGKKNNQVVCKKCNLTFCSTVWMKHMELHKKFKDLKRDNIILFTFFKEGAKIKFGIETITECRNKVKSINTGQEDQPVKKYPFYQCRNCGTCVTSANGAKKHTTYIQL</sequence>
<proteinExistence type="predicted"/>
<keyword evidence="7" id="KW-1185">Reference proteome</keyword>
<keyword evidence="4" id="KW-0862">Zinc</keyword>
<dbReference type="InterPro" id="IPR013087">
    <property type="entry name" value="Znf_C2H2_type"/>
</dbReference>
<name>A0A4C1T9W3_EUMVA</name>
<dbReference type="PANTHER" id="PTHR24409:SF295">
    <property type="entry name" value="AZ2-RELATED"/>
    <property type="match status" value="1"/>
</dbReference>
<dbReference type="Proteomes" id="UP000299102">
    <property type="component" value="Unassembled WGS sequence"/>
</dbReference>
<feature type="domain" description="C2H2-type" evidence="5">
    <location>
        <begin position="426"/>
        <end position="448"/>
    </location>
</feature>
<evidence type="ECO:0000256" key="2">
    <source>
        <dbReference type="ARBA" id="ARBA00022737"/>
    </source>
</evidence>
<evidence type="ECO:0000256" key="4">
    <source>
        <dbReference type="ARBA" id="ARBA00022833"/>
    </source>
</evidence>
<dbReference type="EMBL" id="BGZK01000046">
    <property type="protein sequence ID" value="GBP11309.1"/>
    <property type="molecule type" value="Genomic_DNA"/>
</dbReference>
<feature type="domain" description="C2H2-type" evidence="5">
    <location>
        <begin position="208"/>
        <end position="229"/>
    </location>
</feature>
<dbReference type="GO" id="GO:0005634">
    <property type="term" value="C:nucleus"/>
    <property type="evidence" value="ECO:0007669"/>
    <property type="project" value="TreeGrafter"/>
</dbReference>
<gene>
    <name evidence="6" type="ORF">EVAR_92845_1</name>
</gene>
<dbReference type="GO" id="GO:0000977">
    <property type="term" value="F:RNA polymerase II transcription regulatory region sequence-specific DNA binding"/>
    <property type="evidence" value="ECO:0007669"/>
    <property type="project" value="TreeGrafter"/>
</dbReference>
<comment type="caution">
    <text evidence="6">The sequence shown here is derived from an EMBL/GenBank/DDBJ whole genome shotgun (WGS) entry which is preliminary data.</text>
</comment>
<organism evidence="6 7">
    <name type="scientific">Eumeta variegata</name>
    <name type="common">Bagworm moth</name>
    <name type="synonym">Eumeta japonica</name>
    <dbReference type="NCBI Taxonomy" id="151549"/>
    <lineage>
        <taxon>Eukaryota</taxon>
        <taxon>Metazoa</taxon>
        <taxon>Ecdysozoa</taxon>
        <taxon>Arthropoda</taxon>
        <taxon>Hexapoda</taxon>
        <taxon>Insecta</taxon>
        <taxon>Pterygota</taxon>
        <taxon>Neoptera</taxon>
        <taxon>Endopterygota</taxon>
        <taxon>Lepidoptera</taxon>
        <taxon>Glossata</taxon>
        <taxon>Ditrysia</taxon>
        <taxon>Tineoidea</taxon>
        <taxon>Psychidae</taxon>
        <taxon>Oiketicinae</taxon>
        <taxon>Eumeta</taxon>
    </lineage>
</organism>
<reference evidence="6 7" key="1">
    <citation type="journal article" date="2019" name="Commun. Biol.">
        <title>The bagworm genome reveals a unique fibroin gene that provides high tensile strength.</title>
        <authorList>
            <person name="Kono N."/>
            <person name="Nakamura H."/>
            <person name="Ohtoshi R."/>
            <person name="Tomita M."/>
            <person name="Numata K."/>
            <person name="Arakawa K."/>
        </authorList>
    </citation>
    <scope>NUCLEOTIDE SEQUENCE [LARGE SCALE GENOMIC DNA]</scope>
</reference>
<protein>
    <recommendedName>
        <fullName evidence="5">C2H2-type domain-containing protein</fullName>
    </recommendedName>
</protein>
<evidence type="ECO:0000256" key="3">
    <source>
        <dbReference type="ARBA" id="ARBA00022771"/>
    </source>
</evidence>
<dbReference type="PANTHER" id="PTHR24409">
    <property type="entry name" value="ZINC FINGER PROTEIN 142"/>
    <property type="match status" value="1"/>
</dbReference>
<keyword evidence="3" id="KW-0863">Zinc-finger</keyword>
<evidence type="ECO:0000313" key="7">
    <source>
        <dbReference type="Proteomes" id="UP000299102"/>
    </source>
</evidence>
<keyword evidence="1" id="KW-0479">Metal-binding</keyword>
<evidence type="ECO:0000256" key="1">
    <source>
        <dbReference type="ARBA" id="ARBA00022723"/>
    </source>
</evidence>
<dbReference type="GO" id="GO:0000981">
    <property type="term" value="F:DNA-binding transcription factor activity, RNA polymerase II-specific"/>
    <property type="evidence" value="ECO:0007669"/>
    <property type="project" value="TreeGrafter"/>
</dbReference>
<feature type="domain" description="C2H2-type" evidence="5">
    <location>
        <begin position="138"/>
        <end position="159"/>
    </location>
</feature>
<dbReference type="OrthoDB" id="7285826at2759"/>
<dbReference type="SMART" id="SM00355">
    <property type="entry name" value="ZnF_C2H2"/>
    <property type="match status" value="6"/>
</dbReference>
<dbReference type="AlphaFoldDB" id="A0A4C1T9W3"/>
<evidence type="ECO:0000259" key="5">
    <source>
        <dbReference type="PROSITE" id="PS00028"/>
    </source>
</evidence>
<evidence type="ECO:0000313" key="6">
    <source>
        <dbReference type="EMBL" id="GBP11309.1"/>
    </source>
</evidence>
<accession>A0A4C1T9W3</accession>
<keyword evidence="2" id="KW-0677">Repeat</keyword>